<proteinExistence type="predicted"/>
<name>A0A1T4L4V0_9BACT</name>
<dbReference type="AlphaFoldDB" id="A0A1T4L4V0"/>
<keyword evidence="2" id="KW-1185">Reference proteome</keyword>
<protein>
    <submittedName>
        <fullName evidence="1">Uncharacterized protein</fullName>
    </submittedName>
</protein>
<dbReference type="EMBL" id="FUWH01000002">
    <property type="protein sequence ID" value="SJZ49607.1"/>
    <property type="molecule type" value="Genomic_DNA"/>
</dbReference>
<gene>
    <name evidence="1" type="ORF">SAMN04488132_102296</name>
</gene>
<organism evidence="1 2">
    <name type="scientific">Sediminibacterium ginsengisoli</name>
    <dbReference type="NCBI Taxonomy" id="413434"/>
    <lineage>
        <taxon>Bacteria</taxon>
        <taxon>Pseudomonadati</taxon>
        <taxon>Bacteroidota</taxon>
        <taxon>Chitinophagia</taxon>
        <taxon>Chitinophagales</taxon>
        <taxon>Chitinophagaceae</taxon>
        <taxon>Sediminibacterium</taxon>
    </lineage>
</organism>
<sequence length="45" mass="5062">MLYMKTNVSLWFSSVLCKSLQEWSESTYPVMCNNKVIDSLVGSAA</sequence>
<evidence type="ECO:0000313" key="2">
    <source>
        <dbReference type="Proteomes" id="UP000190888"/>
    </source>
</evidence>
<evidence type="ECO:0000313" key="1">
    <source>
        <dbReference type="EMBL" id="SJZ49607.1"/>
    </source>
</evidence>
<accession>A0A1T4L4V0</accession>
<reference evidence="1 2" key="1">
    <citation type="submission" date="2017-02" db="EMBL/GenBank/DDBJ databases">
        <authorList>
            <person name="Peterson S.W."/>
        </authorList>
    </citation>
    <scope>NUCLEOTIDE SEQUENCE [LARGE SCALE GENOMIC DNA]</scope>
    <source>
        <strain evidence="1 2">DSM 22335</strain>
    </source>
</reference>
<dbReference type="Proteomes" id="UP000190888">
    <property type="component" value="Unassembled WGS sequence"/>
</dbReference>
<dbReference type="STRING" id="413434.SAMN04488132_102296"/>